<gene>
    <name evidence="4" type="ORF">SAMN05428971_3719</name>
</gene>
<dbReference type="EMBL" id="FOVG01000004">
    <property type="protein sequence ID" value="SFO34740.1"/>
    <property type="molecule type" value="Genomic_DNA"/>
</dbReference>
<dbReference type="AlphaFoldDB" id="A0A1I5GFN9"/>
<feature type="domain" description="YdgH/BhsA/McbA-like" evidence="3">
    <location>
        <begin position="34"/>
        <end position="87"/>
    </location>
</feature>
<dbReference type="PANTHER" id="PTHR34156">
    <property type="entry name" value="OUTER MEMBRANE PROTEIN-RELATED-RELATED"/>
    <property type="match status" value="1"/>
</dbReference>
<dbReference type="InterPro" id="IPR047775">
    <property type="entry name" value="Stress_YhcN-like"/>
</dbReference>
<feature type="signal peptide" evidence="2">
    <location>
        <begin position="1"/>
        <end position="22"/>
    </location>
</feature>
<keyword evidence="1 2" id="KW-0732">Signal</keyword>
<keyword evidence="5" id="KW-1185">Reference proteome</keyword>
<proteinExistence type="predicted"/>
<dbReference type="InterPro" id="IPR010854">
    <property type="entry name" value="YdgH/BhsA/McbA-like_dom"/>
</dbReference>
<evidence type="ECO:0000313" key="5">
    <source>
        <dbReference type="Proteomes" id="UP000198968"/>
    </source>
</evidence>
<dbReference type="InterPro" id="IPR025543">
    <property type="entry name" value="Dodecin-like"/>
</dbReference>
<dbReference type="PANTHER" id="PTHR34156:SF5">
    <property type="entry name" value="OUTER MEMBRANE PROTEIN"/>
    <property type="match status" value="1"/>
</dbReference>
<evidence type="ECO:0000259" key="3">
    <source>
        <dbReference type="Pfam" id="PF07338"/>
    </source>
</evidence>
<dbReference type="Gene3D" id="3.30.1660.10">
    <property type="entry name" value="Flavin-binding protein dodecin"/>
    <property type="match status" value="1"/>
</dbReference>
<accession>A0A1I5GFN9</accession>
<protein>
    <recommendedName>
        <fullName evidence="3">YdgH/BhsA/McbA-like domain-containing protein</fullName>
    </recommendedName>
</protein>
<evidence type="ECO:0000256" key="2">
    <source>
        <dbReference type="SAM" id="SignalP"/>
    </source>
</evidence>
<dbReference type="NCBIfam" id="NF033776">
    <property type="entry name" value="stress_YhcN"/>
    <property type="match status" value="1"/>
</dbReference>
<feature type="chain" id="PRO_5011527390" description="YdgH/BhsA/McbA-like domain-containing protein" evidence="2">
    <location>
        <begin position="23"/>
        <end position="87"/>
    </location>
</feature>
<dbReference type="SUPFAM" id="SSF159871">
    <property type="entry name" value="YdgH-like"/>
    <property type="match status" value="1"/>
</dbReference>
<sequence>MNVKTTIAALSILSALSFGAVAAESIDASQAQDLQAVGTISVSGVSGSPMDIKQKLSDKADQQGAKAYRVIEAYNNGNYHATAALYN</sequence>
<reference evidence="5" key="1">
    <citation type="submission" date="2016-10" db="EMBL/GenBank/DDBJ databases">
        <authorList>
            <person name="Varghese N."/>
            <person name="Submissions S."/>
        </authorList>
    </citation>
    <scope>NUCLEOTIDE SEQUENCE [LARGE SCALE GENOMIC DNA]</scope>
    <source>
        <strain evidence="5">OV426</strain>
    </source>
</reference>
<name>A0A1I5GFN9_9GAMM</name>
<dbReference type="InterPro" id="IPR036275">
    <property type="entry name" value="YdgH-like_sf"/>
</dbReference>
<dbReference type="OrthoDB" id="6540189at2"/>
<dbReference type="InterPro" id="IPR051096">
    <property type="entry name" value="BhsA/McbA_stress_biofilm_assoc"/>
</dbReference>
<organism evidence="4 5">
    <name type="scientific">Candidatus Pantoea varia</name>
    <dbReference type="NCBI Taxonomy" id="1881036"/>
    <lineage>
        <taxon>Bacteria</taxon>
        <taxon>Pseudomonadati</taxon>
        <taxon>Pseudomonadota</taxon>
        <taxon>Gammaproteobacteria</taxon>
        <taxon>Enterobacterales</taxon>
        <taxon>Erwiniaceae</taxon>
        <taxon>Pantoea</taxon>
    </lineage>
</organism>
<dbReference type="RefSeq" id="WP_090966248.1">
    <property type="nucleotide sequence ID" value="NZ_FOVG01000004.1"/>
</dbReference>
<evidence type="ECO:0000313" key="4">
    <source>
        <dbReference type="EMBL" id="SFO34740.1"/>
    </source>
</evidence>
<dbReference type="Proteomes" id="UP000198968">
    <property type="component" value="Unassembled WGS sequence"/>
</dbReference>
<dbReference type="Pfam" id="PF07338">
    <property type="entry name" value="YdgH_BhsA-like"/>
    <property type="match status" value="1"/>
</dbReference>
<evidence type="ECO:0000256" key="1">
    <source>
        <dbReference type="ARBA" id="ARBA00022729"/>
    </source>
</evidence>